<name>A0A151ADN4_9EURY</name>
<evidence type="ECO:0000256" key="1">
    <source>
        <dbReference type="SAM" id="Phobius"/>
    </source>
</evidence>
<dbReference type="Proteomes" id="UP000075321">
    <property type="component" value="Unassembled WGS sequence"/>
</dbReference>
<keyword evidence="1" id="KW-0812">Transmembrane</keyword>
<keyword evidence="3" id="KW-1185">Reference proteome</keyword>
<organism evidence="2 3">
    <name type="scientific">Halalkalicoccus paucihalophilus</name>
    <dbReference type="NCBI Taxonomy" id="1008153"/>
    <lineage>
        <taxon>Archaea</taxon>
        <taxon>Methanobacteriati</taxon>
        <taxon>Methanobacteriota</taxon>
        <taxon>Stenosarchaea group</taxon>
        <taxon>Halobacteria</taxon>
        <taxon>Halobacteriales</taxon>
        <taxon>Halococcaceae</taxon>
        <taxon>Halalkalicoccus</taxon>
    </lineage>
</organism>
<sequence length="106" mass="11751">MSLVLEGNGTDRLGDVFYPLYRLLFGEDSQFAAEFQTTLKRARMGDTVEHYLSRALAYGVLSGGLLWIVGTLLGYALFATGLVSPPIIGVPIPNDSRRTRTRLRCR</sequence>
<gene>
    <name evidence="2" type="ORF">HAPAU_23450</name>
</gene>
<dbReference type="AlphaFoldDB" id="A0A151ADN4"/>
<feature type="transmembrane region" description="Helical" evidence="1">
    <location>
        <begin position="51"/>
        <end position="69"/>
    </location>
</feature>
<accession>A0A151ADN4</accession>
<protein>
    <submittedName>
        <fullName evidence="2">Uncharacterized protein</fullName>
    </submittedName>
</protein>
<reference evidence="2 3" key="1">
    <citation type="submission" date="2016-02" db="EMBL/GenBank/DDBJ databases">
        <title>Genome sequence of Halalkalicoccus paucihalophilus DSM 24557.</title>
        <authorList>
            <person name="Poehlein A."/>
            <person name="Daniel R."/>
        </authorList>
    </citation>
    <scope>NUCLEOTIDE SEQUENCE [LARGE SCALE GENOMIC DNA]</scope>
    <source>
        <strain evidence="2 3">DSM 24557</strain>
    </source>
</reference>
<dbReference type="PATRIC" id="fig|1008153.3.peg.2394"/>
<dbReference type="RefSeq" id="WP_066382652.1">
    <property type="nucleotide sequence ID" value="NZ_LTAZ01000005.1"/>
</dbReference>
<comment type="caution">
    <text evidence="2">The sequence shown here is derived from an EMBL/GenBank/DDBJ whole genome shotgun (WGS) entry which is preliminary data.</text>
</comment>
<keyword evidence="1" id="KW-1133">Transmembrane helix</keyword>
<dbReference type="EMBL" id="LTAZ01000005">
    <property type="protein sequence ID" value="KYH25670.1"/>
    <property type="molecule type" value="Genomic_DNA"/>
</dbReference>
<proteinExistence type="predicted"/>
<keyword evidence="1" id="KW-0472">Membrane</keyword>
<evidence type="ECO:0000313" key="2">
    <source>
        <dbReference type="EMBL" id="KYH25670.1"/>
    </source>
</evidence>
<evidence type="ECO:0000313" key="3">
    <source>
        <dbReference type="Proteomes" id="UP000075321"/>
    </source>
</evidence>